<sequence>MNYYWNDLTSLDKLLPTLLDPRMKDLSFVSDSERYAAKDLLEKKYKELKFQGSNDDLLLPINVDDNRKKNKKAYTIFADLKKKIILADDEIGYLQLEEIDLEGDPFAW</sequence>
<gene>
    <name evidence="1" type="ORF">RirG_073310</name>
</gene>
<dbReference type="Proteomes" id="UP000022910">
    <property type="component" value="Unassembled WGS sequence"/>
</dbReference>
<accession>A0A015JXD6</accession>
<name>A0A015JXD6_RHIIW</name>
<dbReference type="OrthoDB" id="2488141at2759"/>
<dbReference type="EMBL" id="JEMT01015810">
    <property type="protein sequence ID" value="EXX72015.1"/>
    <property type="molecule type" value="Genomic_DNA"/>
</dbReference>
<evidence type="ECO:0000313" key="1">
    <source>
        <dbReference type="EMBL" id="EXX72015.1"/>
    </source>
</evidence>
<dbReference type="HOGENOM" id="CLU_2198404_0_0_1"/>
<dbReference type="AlphaFoldDB" id="A0A015JXD6"/>
<proteinExistence type="predicted"/>
<organism evidence="1 2">
    <name type="scientific">Rhizophagus irregularis (strain DAOM 197198w)</name>
    <name type="common">Glomus intraradices</name>
    <dbReference type="NCBI Taxonomy" id="1432141"/>
    <lineage>
        <taxon>Eukaryota</taxon>
        <taxon>Fungi</taxon>
        <taxon>Fungi incertae sedis</taxon>
        <taxon>Mucoromycota</taxon>
        <taxon>Glomeromycotina</taxon>
        <taxon>Glomeromycetes</taxon>
        <taxon>Glomerales</taxon>
        <taxon>Glomeraceae</taxon>
        <taxon>Rhizophagus</taxon>
    </lineage>
</organism>
<evidence type="ECO:0000313" key="2">
    <source>
        <dbReference type="Proteomes" id="UP000022910"/>
    </source>
</evidence>
<protein>
    <submittedName>
        <fullName evidence="1">Uncharacterized protein</fullName>
    </submittedName>
</protein>
<reference evidence="1 2" key="1">
    <citation type="submission" date="2014-02" db="EMBL/GenBank/DDBJ databases">
        <title>Single nucleus genome sequencing reveals high similarity among nuclei of an endomycorrhizal fungus.</title>
        <authorList>
            <person name="Lin K."/>
            <person name="Geurts R."/>
            <person name="Zhang Z."/>
            <person name="Limpens E."/>
            <person name="Saunders D.G."/>
            <person name="Mu D."/>
            <person name="Pang E."/>
            <person name="Cao H."/>
            <person name="Cha H."/>
            <person name="Lin T."/>
            <person name="Zhou Q."/>
            <person name="Shang Y."/>
            <person name="Li Y."/>
            <person name="Ivanov S."/>
            <person name="Sharma T."/>
            <person name="Velzen R.V."/>
            <person name="Ruijter N.D."/>
            <person name="Aanen D.K."/>
            <person name="Win J."/>
            <person name="Kamoun S."/>
            <person name="Bisseling T."/>
            <person name="Huang S."/>
        </authorList>
    </citation>
    <scope>NUCLEOTIDE SEQUENCE [LARGE SCALE GENOMIC DNA]</scope>
    <source>
        <strain evidence="2">DAOM197198w</strain>
    </source>
</reference>
<comment type="caution">
    <text evidence="1">The sequence shown here is derived from an EMBL/GenBank/DDBJ whole genome shotgun (WGS) entry which is preliminary data.</text>
</comment>
<keyword evidence="2" id="KW-1185">Reference proteome</keyword>